<dbReference type="RefSeq" id="WP_275088497.1">
    <property type="nucleotide sequence ID" value="NZ_CP119078.1"/>
</dbReference>
<proteinExistence type="predicted"/>
<name>A0ABY8ATK0_9GAMM</name>
<dbReference type="EMBL" id="CP119078">
    <property type="protein sequence ID" value="WED42681.1"/>
    <property type="molecule type" value="Genomic_DNA"/>
</dbReference>
<keyword evidence="2" id="KW-1185">Reference proteome</keyword>
<accession>A0ABY8ATK0</accession>
<sequence length="514" mass="58494">MTKILFFFDGTHLEGQGRSILEKDTIPHEDTIRIYFKGCHGRKTGGNGWFPDIAGAAKRLVSTFTNDTLDLDALKRKFDTDVVIEPFDSAGTSPKHYGKVSEIDEILLAGYSRGGVTAFAVAKELNHCKKQTPVRIIANQPVPGNYYNGAGTVVSEVEDLSMCTNIKTASVIVGSYTKQVGFSGANQISSFFHRIFFRQVVPFFSKTVKANIIECPINSHFSSLGVRLGYEYMINELQQYGYCRTRDPEFNIKETVYKTRYLDYEPLFLHIDEKHLPFGDINRIKLDPLYQEALDELTDDILLQRLDANITKFVDDVSLLNSLVWAAELSNEQKKAICSLARRCPDKESLEPMISMILNKTPQGEKLIKIINSTSLVIAQALEHLSHRSDNKRKCLMENKDTYLWNMFKLSYEFLTISEPTEKDKRLIRERLLQINSNFINDNKISERLNPKLDACITLIKNLVFGILSLGTAYIYNAVKNKPIFFVKEVESKVRLEEGVQKIHEELLNDSLTL</sequence>
<gene>
    <name evidence="1" type="ORF">PXX05_12355</name>
</gene>
<protein>
    <recommendedName>
        <fullName evidence="3">Dot/Icm T4SS effector</fullName>
    </recommendedName>
</protein>
<organism evidence="1 2">
    <name type="scientific">Legionella cardiaca</name>
    <dbReference type="NCBI Taxonomy" id="1071983"/>
    <lineage>
        <taxon>Bacteria</taxon>
        <taxon>Pseudomonadati</taxon>
        <taxon>Pseudomonadota</taxon>
        <taxon>Gammaproteobacteria</taxon>
        <taxon>Legionellales</taxon>
        <taxon>Legionellaceae</taxon>
        <taxon>Legionella</taxon>
    </lineage>
</organism>
<reference evidence="1 2" key="1">
    <citation type="submission" date="2023-02" db="EMBL/GenBank/DDBJ databases">
        <title>Genome Sequence of L. cardiaca H63T.</title>
        <authorList>
            <person name="Lopez A.E."/>
            <person name="Cianciotto N.P."/>
        </authorList>
    </citation>
    <scope>NUCLEOTIDE SEQUENCE [LARGE SCALE GENOMIC DNA]</scope>
    <source>
        <strain evidence="1 2">H63</strain>
    </source>
</reference>
<evidence type="ECO:0000313" key="2">
    <source>
        <dbReference type="Proteomes" id="UP001222087"/>
    </source>
</evidence>
<evidence type="ECO:0008006" key="3">
    <source>
        <dbReference type="Google" id="ProtNLM"/>
    </source>
</evidence>
<evidence type="ECO:0000313" key="1">
    <source>
        <dbReference type="EMBL" id="WED42681.1"/>
    </source>
</evidence>
<dbReference type="Proteomes" id="UP001222087">
    <property type="component" value="Chromosome"/>
</dbReference>